<dbReference type="Gene3D" id="3.90.70.200">
    <property type="entry name" value="Plus-3 domain"/>
    <property type="match status" value="1"/>
</dbReference>
<accession>A0A9P0ZLB1</accession>
<evidence type="ECO:0000259" key="9">
    <source>
        <dbReference type="PROSITE" id="PS50829"/>
    </source>
</evidence>
<feature type="region of interest" description="Disordered" evidence="6">
    <location>
        <begin position="864"/>
        <end position="925"/>
    </location>
</feature>
<dbReference type="SUPFAM" id="SSF47592">
    <property type="entry name" value="SWIB/MDM2 domain"/>
    <property type="match status" value="1"/>
</dbReference>
<dbReference type="InterPro" id="IPR019787">
    <property type="entry name" value="Znf_PHD-finger"/>
</dbReference>
<dbReference type="PROSITE" id="PS51925">
    <property type="entry name" value="SWIB_MDM2"/>
    <property type="match status" value="1"/>
</dbReference>
<dbReference type="Gene3D" id="3.30.40.10">
    <property type="entry name" value="Zinc/RING finger domain, C3HC4 (zinc finger)"/>
    <property type="match status" value="1"/>
</dbReference>
<dbReference type="SMART" id="SM00444">
    <property type="entry name" value="GYF"/>
    <property type="match status" value="1"/>
</dbReference>
<dbReference type="SUPFAM" id="SSF55277">
    <property type="entry name" value="GYF domain"/>
    <property type="match status" value="1"/>
</dbReference>
<evidence type="ECO:0000259" key="7">
    <source>
        <dbReference type="PROSITE" id="PS50016"/>
    </source>
</evidence>
<dbReference type="Gene3D" id="3.30.1490.40">
    <property type="match status" value="1"/>
</dbReference>
<dbReference type="EMBL" id="CAMAPE010000048">
    <property type="protein sequence ID" value="CAH9105759.1"/>
    <property type="molecule type" value="Genomic_DNA"/>
</dbReference>
<feature type="domain" description="PHD-type" evidence="7">
    <location>
        <begin position="115"/>
        <end position="181"/>
    </location>
</feature>
<feature type="domain" description="C3H1-type" evidence="8">
    <location>
        <begin position="1570"/>
        <end position="1595"/>
    </location>
</feature>
<evidence type="ECO:0000259" key="8">
    <source>
        <dbReference type="PROSITE" id="PS50103"/>
    </source>
</evidence>
<dbReference type="InterPro" id="IPR000571">
    <property type="entry name" value="Znf_CCCH"/>
</dbReference>
<evidence type="ECO:0000256" key="3">
    <source>
        <dbReference type="ARBA" id="ARBA00022833"/>
    </source>
</evidence>
<feature type="region of interest" description="Disordered" evidence="6">
    <location>
        <begin position="1265"/>
        <end position="1294"/>
    </location>
</feature>
<organism evidence="12 13">
    <name type="scientific">Cuscuta europaea</name>
    <name type="common">European dodder</name>
    <dbReference type="NCBI Taxonomy" id="41803"/>
    <lineage>
        <taxon>Eukaryota</taxon>
        <taxon>Viridiplantae</taxon>
        <taxon>Streptophyta</taxon>
        <taxon>Embryophyta</taxon>
        <taxon>Tracheophyta</taxon>
        <taxon>Spermatophyta</taxon>
        <taxon>Magnoliopsida</taxon>
        <taxon>eudicotyledons</taxon>
        <taxon>Gunneridae</taxon>
        <taxon>Pentapetalae</taxon>
        <taxon>asterids</taxon>
        <taxon>lamiids</taxon>
        <taxon>Solanales</taxon>
        <taxon>Convolvulaceae</taxon>
        <taxon>Cuscuteae</taxon>
        <taxon>Cuscuta</taxon>
        <taxon>Cuscuta subgen. Cuscuta</taxon>
    </lineage>
</organism>
<dbReference type="Pfam" id="PF02201">
    <property type="entry name" value="SWIB"/>
    <property type="match status" value="1"/>
</dbReference>
<evidence type="ECO:0000259" key="11">
    <source>
        <dbReference type="PROSITE" id="PS51925"/>
    </source>
</evidence>
<evidence type="ECO:0000256" key="5">
    <source>
        <dbReference type="PROSITE-ProRule" id="PRU00723"/>
    </source>
</evidence>
<evidence type="ECO:0000256" key="1">
    <source>
        <dbReference type="ARBA" id="ARBA00022723"/>
    </source>
</evidence>
<feature type="compositionally biased region" description="Basic and acidic residues" evidence="6">
    <location>
        <begin position="1441"/>
        <end position="1450"/>
    </location>
</feature>
<feature type="compositionally biased region" description="Gly residues" evidence="6">
    <location>
        <begin position="1537"/>
        <end position="1546"/>
    </location>
</feature>
<dbReference type="Gene3D" id="1.10.245.10">
    <property type="entry name" value="SWIB/MDM2 domain"/>
    <property type="match status" value="1"/>
</dbReference>
<evidence type="ECO:0000313" key="13">
    <source>
        <dbReference type="Proteomes" id="UP001152484"/>
    </source>
</evidence>
<dbReference type="SMART" id="SM00719">
    <property type="entry name" value="Plus3"/>
    <property type="match status" value="1"/>
</dbReference>
<keyword evidence="4" id="KW-0238">DNA-binding</keyword>
<feature type="domain" description="Plus3" evidence="10">
    <location>
        <begin position="690"/>
        <end position="822"/>
    </location>
</feature>
<dbReference type="SUPFAM" id="SSF90229">
    <property type="entry name" value="CCCH zinc finger"/>
    <property type="match status" value="1"/>
</dbReference>
<keyword evidence="13" id="KW-1185">Reference proteome</keyword>
<dbReference type="PROSITE" id="PS51360">
    <property type="entry name" value="PLUS3"/>
    <property type="match status" value="1"/>
</dbReference>
<evidence type="ECO:0000256" key="6">
    <source>
        <dbReference type="SAM" id="MobiDB-lite"/>
    </source>
</evidence>
<dbReference type="InterPro" id="IPR013083">
    <property type="entry name" value="Znf_RING/FYVE/PHD"/>
</dbReference>
<dbReference type="CDD" id="cd10567">
    <property type="entry name" value="SWIB-MDM2_like"/>
    <property type="match status" value="1"/>
</dbReference>
<comment type="caution">
    <text evidence="12">The sequence shown here is derived from an EMBL/GenBank/DDBJ whole genome shotgun (WGS) entry which is preliminary data.</text>
</comment>
<dbReference type="SUPFAM" id="SSF159042">
    <property type="entry name" value="Plus3-like"/>
    <property type="match status" value="1"/>
</dbReference>
<dbReference type="InterPro" id="IPR003169">
    <property type="entry name" value="GYF"/>
</dbReference>
<feature type="region of interest" description="Disordered" evidence="6">
    <location>
        <begin position="78"/>
        <end position="109"/>
    </location>
</feature>
<keyword evidence="2 5" id="KW-0863">Zinc-finger</keyword>
<dbReference type="CDD" id="cd00072">
    <property type="entry name" value="GYF"/>
    <property type="match status" value="1"/>
</dbReference>
<evidence type="ECO:0000259" key="10">
    <source>
        <dbReference type="PROSITE" id="PS51360"/>
    </source>
</evidence>
<evidence type="ECO:0000313" key="12">
    <source>
        <dbReference type="EMBL" id="CAH9105759.1"/>
    </source>
</evidence>
<dbReference type="SMART" id="SM00151">
    <property type="entry name" value="SWIB"/>
    <property type="match status" value="1"/>
</dbReference>
<dbReference type="PROSITE" id="PS50103">
    <property type="entry name" value="ZF_C3H1"/>
    <property type="match status" value="1"/>
</dbReference>
<dbReference type="FunFam" id="3.30.40.10:FF:000303">
    <property type="entry name" value="Zinc finger CCCH domain-containing protein 19"/>
    <property type="match status" value="1"/>
</dbReference>
<feature type="domain" description="GYF" evidence="9">
    <location>
        <begin position="1002"/>
        <end position="1055"/>
    </location>
</feature>
<feature type="region of interest" description="Disordered" evidence="6">
    <location>
        <begin position="1534"/>
        <end position="1572"/>
    </location>
</feature>
<proteinExistence type="predicted"/>
<feature type="region of interest" description="Disordered" evidence="6">
    <location>
        <begin position="1"/>
        <end position="44"/>
    </location>
</feature>
<dbReference type="InterPro" id="IPR036885">
    <property type="entry name" value="SWIB_MDM2_dom_sf"/>
</dbReference>
<dbReference type="InterPro" id="IPR019835">
    <property type="entry name" value="SWIB_domain"/>
</dbReference>
<dbReference type="InterPro" id="IPR001965">
    <property type="entry name" value="Znf_PHD"/>
</dbReference>
<feature type="region of interest" description="Disordered" evidence="6">
    <location>
        <begin position="654"/>
        <end position="680"/>
    </location>
</feature>
<dbReference type="OrthoDB" id="6415790at2759"/>
<feature type="region of interest" description="Disordered" evidence="6">
    <location>
        <begin position="1215"/>
        <end position="1250"/>
    </location>
</feature>
<evidence type="ECO:0000256" key="2">
    <source>
        <dbReference type="ARBA" id="ARBA00022771"/>
    </source>
</evidence>
<dbReference type="PROSITE" id="PS01359">
    <property type="entry name" value="ZF_PHD_1"/>
    <property type="match status" value="1"/>
</dbReference>
<keyword evidence="3 5" id="KW-0862">Zinc</keyword>
<protein>
    <recommendedName>
        <fullName evidence="14">Zinc finger CCCH domain-containing protein 44</fullName>
    </recommendedName>
</protein>
<dbReference type="CDD" id="cd15568">
    <property type="entry name" value="PHD5_NSD"/>
    <property type="match status" value="1"/>
</dbReference>
<dbReference type="InterPro" id="IPR019786">
    <property type="entry name" value="Zinc_finger_PHD-type_CS"/>
</dbReference>
<gene>
    <name evidence="12" type="ORF">CEURO_LOCUS17045</name>
</gene>
<dbReference type="PANTHER" id="PTHR46695">
    <property type="entry name" value="ZINC FINGER CCCH DOMAIN-CONTAINING PROTEIN 44-RELATED"/>
    <property type="match status" value="1"/>
</dbReference>
<keyword evidence="1 5" id="KW-0479">Metal-binding</keyword>
<dbReference type="PROSITE" id="PS50829">
    <property type="entry name" value="GYF"/>
    <property type="match status" value="1"/>
</dbReference>
<dbReference type="InterPro" id="IPR035445">
    <property type="entry name" value="GYF-like_dom_sf"/>
</dbReference>
<feature type="compositionally biased region" description="Basic and acidic residues" evidence="6">
    <location>
        <begin position="864"/>
        <end position="879"/>
    </location>
</feature>
<dbReference type="InterPro" id="IPR011011">
    <property type="entry name" value="Znf_FYVE_PHD"/>
</dbReference>
<dbReference type="InterPro" id="IPR058668">
    <property type="entry name" value="NERD_dom"/>
</dbReference>
<evidence type="ECO:0008006" key="14">
    <source>
        <dbReference type="Google" id="ProtNLM"/>
    </source>
</evidence>
<dbReference type="Pfam" id="PF02213">
    <property type="entry name" value="GYF"/>
    <property type="match status" value="1"/>
</dbReference>
<evidence type="ECO:0000256" key="4">
    <source>
        <dbReference type="ARBA" id="ARBA00023125"/>
    </source>
</evidence>
<dbReference type="GO" id="GO:0003677">
    <property type="term" value="F:DNA binding"/>
    <property type="evidence" value="ECO:0007669"/>
    <property type="project" value="UniProtKB-KW"/>
</dbReference>
<dbReference type="InterPro" id="IPR036855">
    <property type="entry name" value="Znf_CCCH_sf"/>
</dbReference>
<feature type="region of interest" description="Disordered" evidence="6">
    <location>
        <begin position="1421"/>
        <end position="1450"/>
    </location>
</feature>
<dbReference type="PROSITE" id="PS50016">
    <property type="entry name" value="ZF_PHD_2"/>
    <property type="match status" value="1"/>
</dbReference>
<dbReference type="PANTHER" id="PTHR46695:SF4">
    <property type="entry name" value="ZINC FINGER CCCH DOMAIN-CONTAINING PROTEIN 44"/>
    <property type="match status" value="1"/>
</dbReference>
<feature type="compositionally biased region" description="Basic and acidic residues" evidence="6">
    <location>
        <begin position="894"/>
        <end position="904"/>
    </location>
</feature>
<dbReference type="GO" id="GO:0008270">
    <property type="term" value="F:zinc ion binding"/>
    <property type="evidence" value="ECO:0007669"/>
    <property type="project" value="UniProtKB-KW"/>
</dbReference>
<dbReference type="SUPFAM" id="SSF57903">
    <property type="entry name" value="FYVE/PHD zinc finger"/>
    <property type="match status" value="1"/>
</dbReference>
<dbReference type="Pfam" id="PF25980">
    <property type="entry name" value="NERD_plant"/>
    <property type="match status" value="1"/>
</dbReference>
<name>A0A9P0ZLB1_CUSEU</name>
<dbReference type="InterPro" id="IPR003121">
    <property type="entry name" value="SWIB_MDM2_domain"/>
</dbReference>
<dbReference type="SMART" id="SM00249">
    <property type="entry name" value="PHD"/>
    <property type="match status" value="1"/>
</dbReference>
<feature type="domain" description="DM2" evidence="11">
    <location>
        <begin position="547"/>
        <end position="630"/>
    </location>
</feature>
<sequence>MKAHSSISGPPPPCSGAAESQRFDHDATTVRLESPGSAHGLCTSSNRSMDVTQLANVTAAPAGGAVLLTGKSAEVNASPATVIGTEKRKRGRPPRGQAAAKPPPPKRKREVEEEEDVCFICFDGGSLVLCDRKGCPKAYHPACIKRDESFFRSKAKWNCGWHICSVCQKSSHYMCYTCTYSLCKSCFRNADYFCVRGNKGFCSTCMKTIMLVENKDGENKEMVKVDFDDKTSWEYLFKVYWILLKEKLSLTPNELIQAKNPWKEAVATQHKLQLANVHLYANDSKGVIGKSYEHLELKNHEEIEELSKRDSIVPEDLNIHKTDNVQFYENDSKDVIGKYSEHVELKNHKELDDLSKKDSLFPQNSNIAKPDNAYLYANDSKCVISTSSEHVEPKNHNKWEELAKDSLIPEDPNIAKSDNVHLNANDSKGSISNFSEHVQLKNNKGREELAEKDSSIPENPNIAKSDNVHLNANDGKCVSVKSSEPVEFKNLNGMEELAKKDAFIPENRKISNLDTACIAISDEPLRLTNPDEPQRKNKSRLTNCSVMKGYTEWATKELLEFVAHMKNGDTSALSQFDVQEILLDYIKRNNLRDPHKKSEIICDLRLKNLFGKSRLGHIEMLKLIEFHFLAKENTQNNAFIPAGIVGDGSNHLKTDESKINPPLGNKNKRRKAYKKGEEKAPQNSLDDYAAIDAHNINLIYLRRSLMENIIEDVKKFHDGVVGSFVRIKISGNDQKQDMYRLVHVVGTCKATPYKIGDKTADIMLEVLNLDKKEAVSIDILSNQEFSEEECRRLRQSIKCGLVKRMTVGEIQKKALALRPVKLNESLESEILRLIHLRDRASENGRKKDLRECIEKLQRLKTPEERHRRMLEIPEVHADPKMNPNYESEEDAGPSDEKKKDENLRQRSTRLYGENESKQTPPMKKAKVGGTVIALIAQHRPNEKIDTSEVPILGKRRNQTSTSSSVASAQQVDQAVDRCGPETSIPGLLVANPMPPMDSDEIEKLWHYRDPSGTIQGPFSMMQLRRWNKTGLFPPDMRVWTSDERKESILLCDALHWQSHTPQIPDKSTVGWPGRSNAFFLKESEGNHYNSHGDIAIHLNAELSSPRPSLQCLNLLNGNNQCFDKPQECSSNLPLSSYSEGKQMQVGPAQEERCSDTVSHHPTDTINHEIHHEIQSSGQSFMDQLFGENWGPLDSLPITEPESMAGSAATHFVSVTTTKSGDSPPELNGQTTNDLSELPSPTPKKSSYESCEVKAAKELLSLSSDFPFHHQHSSPPPNESSGHSPSNIPVQDPVGPTTACSLVIDGWDPGLVSVPSSLKSPLEVTHPSSPPLPPPSNVIEFSTLAEESVSDLLAEVDAIESSQQAQSGLGGSSPTSAMRCSVELNLWSRSDDCFSSIEEMNSSTTDPTAKNDAYSSTGDIARAAFDPPSRRCNGHSSTSSEGETKPTDLSFDRVGHSSEIHHPPVVPSWAVTQGGNVSYEYGNPGLGTGARQGWRNNPNNRGGFEVGNVALDNSQRRQYSADRFLPPGPRDHWACQGGYPGGGAGGRSGRHNAYNRQSVTGGGGGYSKPPPKAQRVCKFYESGRCKKGASCDYLHP</sequence>
<dbReference type="Proteomes" id="UP001152484">
    <property type="component" value="Unassembled WGS sequence"/>
</dbReference>
<dbReference type="InterPro" id="IPR004343">
    <property type="entry name" value="Plus-3_dom"/>
</dbReference>
<feature type="compositionally biased region" description="Polar residues" evidence="6">
    <location>
        <begin position="1278"/>
        <end position="1288"/>
    </location>
</feature>
<feature type="zinc finger region" description="C3H1-type" evidence="5">
    <location>
        <begin position="1570"/>
        <end position="1595"/>
    </location>
</feature>
<reference evidence="12" key="1">
    <citation type="submission" date="2022-07" db="EMBL/GenBank/DDBJ databases">
        <authorList>
            <person name="Macas J."/>
            <person name="Novak P."/>
            <person name="Neumann P."/>
        </authorList>
    </citation>
    <scope>NUCLEOTIDE SEQUENCE</scope>
</reference>
<dbReference type="Pfam" id="PF03126">
    <property type="entry name" value="Plus-3"/>
    <property type="match status" value="1"/>
</dbReference>
<dbReference type="InterPro" id="IPR036128">
    <property type="entry name" value="Plus3-like_sf"/>
</dbReference>